<dbReference type="FunFam" id="2.130.10.10:FF:000167">
    <property type="entry name" value="Actin-interacting protein 1"/>
    <property type="match status" value="1"/>
</dbReference>
<feature type="repeat" description="WD" evidence="4">
    <location>
        <begin position="202"/>
        <end position="236"/>
    </location>
</feature>
<gene>
    <name evidence="5" type="ORF">TRITD_3Av1G011640</name>
</gene>
<proteinExistence type="predicted"/>
<reference evidence="5 6" key="1">
    <citation type="submission" date="2017-09" db="EMBL/GenBank/DDBJ databases">
        <authorList>
            <consortium name="International Durum Wheat Genome Sequencing Consortium (IDWGSC)"/>
            <person name="Milanesi L."/>
        </authorList>
    </citation>
    <scope>NUCLEOTIDE SEQUENCE [LARGE SCALE GENOMIC DNA]</scope>
    <source>
        <strain evidence="6">cv. Svevo</strain>
    </source>
</reference>
<organism evidence="5 6">
    <name type="scientific">Triticum turgidum subsp. durum</name>
    <name type="common">Durum wheat</name>
    <name type="synonym">Triticum durum</name>
    <dbReference type="NCBI Taxonomy" id="4567"/>
    <lineage>
        <taxon>Eukaryota</taxon>
        <taxon>Viridiplantae</taxon>
        <taxon>Streptophyta</taxon>
        <taxon>Embryophyta</taxon>
        <taxon>Tracheophyta</taxon>
        <taxon>Spermatophyta</taxon>
        <taxon>Magnoliopsida</taxon>
        <taxon>Liliopsida</taxon>
        <taxon>Poales</taxon>
        <taxon>Poaceae</taxon>
        <taxon>BOP clade</taxon>
        <taxon>Pooideae</taxon>
        <taxon>Triticodae</taxon>
        <taxon>Triticeae</taxon>
        <taxon>Triticinae</taxon>
        <taxon>Triticum</taxon>
    </lineage>
</organism>
<accession>A0A9R0VH32</accession>
<evidence type="ECO:0000313" key="5">
    <source>
        <dbReference type="EMBL" id="VAH56216.1"/>
    </source>
</evidence>
<keyword evidence="6" id="KW-1185">Reference proteome</keyword>
<feature type="repeat" description="WD" evidence="4">
    <location>
        <begin position="461"/>
        <end position="493"/>
    </location>
</feature>
<dbReference type="PROSITE" id="PS00678">
    <property type="entry name" value="WD_REPEATS_1"/>
    <property type="match status" value="1"/>
</dbReference>
<evidence type="ECO:0000256" key="4">
    <source>
        <dbReference type="PROSITE-ProRule" id="PRU00221"/>
    </source>
</evidence>
<dbReference type="PANTHER" id="PTHR19856:SF0">
    <property type="entry name" value="WD REPEAT-CONTAINING PROTEIN 1"/>
    <property type="match status" value="1"/>
</dbReference>
<dbReference type="SMART" id="SM00320">
    <property type="entry name" value="WD40"/>
    <property type="match status" value="9"/>
</dbReference>
<dbReference type="Gramene" id="TRITD3Av1G011640.2">
    <property type="protein sequence ID" value="TRITD3Av1G011640.2"/>
    <property type="gene ID" value="TRITD3Av1G011640"/>
</dbReference>
<evidence type="ECO:0008006" key="7">
    <source>
        <dbReference type="Google" id="ProtNLM"/>
    </source>
</evidence>
<name>A0A9R0VH32_TRITD</name>
<feature type="repeat" description="WD" evidence="4">
    <location>
        <begin position="157"/>
        <end position="198"/>
    </location>
</feature>
<keyword evidence="1 4" id="KW-0853">WD repeat</keyword>
<keyword evidence="2" id="KW-0677">Repeat</keyword>
<dbReference type="SUPFAM" id="SSF50978">
    <property type="entry name" value="WD40 repeat-like"/>
    <property type="match status" value="2"/>
</dbReference>
<dbReference type="EMBL" id="LT934115">
    <property type="protein sequence ID" value="VAH56216.1"/>
    <property type="molecule type" value="Genomic_DNA"/>
</dbReference>
<evidence type="ECO:0000256" key="1">
    <source>
        <dbReference type="ARBA" id="ARBA00022574"/>
    </source>
</evidence>
<dbReference type="Gene3D" id="2.130.10.10">
    <property type="entry name" value="YVTN repeat-like/Quinoprotein amine dehydrogenase"/>
    <property type="match status" value="3"/>
</dbReference>
<dbReference type="Proteomes" id="UP000324705">
    <property type="component" value="Chromosome 3A"/>
</dbReference>
<dbReference type="Pfam" id="PF00400">
    <property type="entry name" value="WD40"/>
    <property type="match status" value="5"/>
</dbReference>
<dbReference type="InterPro" id="IPR015943">
    <property type="entry name" value="WD40/YVTN_repeat-like_dom_sf"/>
</dbReference>
<dbReference type="FunFam" id="2.130.10.10:FF:000102">
    <property type="entry name" value="Actin-interacting protein 1"/>
    <property type="match status" value="1"/>
</dbReference>
<evidence type="ECO:0000313" key="6">
    <source>
        <dbReference type="Proteomes" id="UP000324705"/>
    </source>
</evidence>
<evidence type="ECO:0000256" key="2">
    <source>
        <dbReference type="ARBA" id="ARBA00022737"/>
    </source>
</evidence>
<feature type="repeat" description="WD" evidence="4">
    <location>
        <begin position="504"/>
        <end position="545"/>
    </location>
</feature>
<dbReference type="GO" id="GO:0051015">
    <property type="term" value="F:actin filament binding"/>
    <property type="evidence" value="ECO:0007669"/>
    <property type="project" value="TreeGrafter"/>
</dbReference>
<dbReference type="AlphaFoldDB" id="A0A9R0VH32"/>
<dbReference type="InterPro" id="IPR001680">
    <property type="entry name" value="WD40_rpt"/>
</dbReference>
<dbReference type="InterPro" id="IPR019775">
    <property type="entry name" value="WD40_repeat_CS"/>
</dbReference>
<feature type="repeat" description="WD" evidence="4">
    <location>
        <begin position="548"/>
        <end position="583"/>
    </location>
</feature>
<comment type="function">
    <text evidence="3">Binds actin. Enhances the F-actin depolymerization activity of actin-depolymerizing factor (ADF) proteins.</text>
</comment>
<dbReference type="PROSITE" id="PS50082">
    <property type="entry name" value="WD_REPEATS_2"/>
    <property type="match status" value="5"/>
</dbReference>
<dbReference type="GO" id="GO:0030042">
    <property type="term" value="P:actin filament depolymerization"/>
    <property type="evidence" value="ECO:0007669"/>
    <property type="project" value="TreeGrafter"/>
</dbReference>
<dbReference type="PANTHER" id="PTHR19856">
    <property type="entry name" value="WD-REPEATCONTAINING PROTEIN WDR1"/>
    <property type="match status" value="1"/>
</dbReference>
<dbReference type="PROSITE" id="PS50294">
    <property type="entry name" value="WD_REPEATS_REGION"/>
    <property type="match status" value="2"/>
</dbReference>
<dbReference type="InterPro" id="IPR036322">
    <property type="entry name" value="WD40_repeat_dom_sf"/>
</dbReference>
<sequence length="583" mass="63144">MAQLQETYACSPATERGRGILLAGDAKTETIAYCSGRSVIFRRLDAPLDASGCVRVWGRNGDRALKAEFRPITGRVDDLRWSPDGMRIVVSGDGKGKSLVRAFMWDSGSTVGDFDGHSKRVLSCDFKPTRPFRIVTCGEDFLANYYEGPPFKFKHSIRDHTNFVNCIRYSPDGTKFITVSSDKKGLIYDGKTGDKIGELSSEGSHTGSIYAVSWSPDSKQVLTVSADKTAKVWDINEDASGTLNRTLVCTGIGGVDDMLVGCLWQNDNLVTISLGGTFNVFSATNPDKEPVSFAGHLKTVSALALFPQSNPRTMLSTSYDGVILKWIQGVGYGGRLIRKNNTQIKCFVATEEELITSGYDNKVFRIPVNGDQCGDAESADVGGQPNALNIALQQPEFALVTTDSAIVLLNKSNVTSTTKVSYTITSSAVSPDGTEAIIGAQDGKLRIYSISGDTVTEEAVLEKHRGPITTIHYSPDVSMFCSADSNREAVAWDRATREVKLKNMLFHTARINCLAWSPDSRFVATGSLDTCAIIYDVDKPAASRITIKGAHLGGVHGISFSDNDTLVTAGEDACVRVWKLAQQ</sequence>
<protein>
    <recommendedName>
        <fullName evidence="7">Actin-interacting protein 1-2</fullName>
    </recommendedName>
</protein>
<evidence type="ECO:0000256" key="3">
    <source>
        <dbReference type="ARBA" id="ARBA00058835"/>
    </source>
</evidence>
<dbReference type="GO" id="GO:0030864">
    <property type="term" value="C:cortical actin cytoskeleton"/>
    <property type="evidence" value="ECO:0007669"/>
    <property type="project" value="TreeGrafter"/>
</dbReference>